<dbReference type="EC" id="1.11.1.24" evidence="2"/>
<dbReference type="PANTHER" id="PTHR42801:SF4">
    <property type="entry name" value="AHPC_TSA FAMILY PROTEIN"/>
    <property type="match status" value="1"/>
</dbReference>
<dbReference type="InterPro" id="IPR000866">
    <property type="entry name" value="AhpC/TSA"/>
</dbReference>
<comment type="caution">
    <text evidence="13">The sequence shown here is derived from an EMBL/GenBank/DDBJ whole genome shotgun (WGS) entry which is preliminary data.</text>
</comment>
<gene>
    <name evidence="13" type="ORF">OQ252_11870</name>
</gene>
<dbReference type="CDD" id="cd03017">
    <property type="entry name" value="PRX_BCP"/>
    <property type="match status" value="1"/>
</dbReference>
<evidence type="ECO:0000259" key="12">
    <source>
        <dbReference type="PROSITE" id="PS51352"/>
    </source>
</evidence>
<evidence type="ECO:0000256" key="8">
    <source>
        <dbReference type="ARBA" id="ARBA00032824"/>
    </source>
</evidence>
<dbReference type="InterPro" id="IPR050924">
    <property type="entry name" value="Peroxiredoxin_BCP/PrxQ"/>
</dbReference>
<keyword evidence="4" id="KW-0049">Antioxidant</keyword>
<accession>A0ABT3Q9X2</accession>
<comment type="similarity">
    <text evidence="9">Belongs to the peroxiredoxin family. BCP/PrxQ subfamily.</text>
</comment>
<keyword evidence="7" id="KW-0676">Redox-active center</keyword>
<dbReference type="PROSITE" id="PS51352">
    <property type="entry name" value="THIOREDOXIN_2"/>
    <property type="match status" value="1"/>
</dbReference>
<evidence type="ECO:0000256" key="5">
    <source>
        <dbReference type="ARBA" id="ARBA00023002"/>
    </source>
</evidence>
<protein>
    <recommendedName>
        <fullName evidence="2">thioredoxin-dependent peroxiredoxin</fullName>
        <ecNumber evidence="2">1.11.1.24</ecNumber>
    </recommendedName>
    <alternativeName>
        <fullName evidence="8">Thioredoxin peroxidase</fullName>
    </alternativeName>
    <alternativeName>
        <fullName evidence="10">Thioredoxin-dependent peroxiredoxin Bcp</fullName>
    </alternativeName>
</protein>
<evidence type="ECO:0000256" key="11">
    <source>
        <dbReference type="ARBA" id="ARBA00049091"/>
    </source>
</evidence>
<keyword evidence="14" id="KW-1185">Reference proteome</keyword>
<comment type="function">
    <text evidence="1">Thiol-specific peroxidase that catalyzes the reduction of hydrogen peroxide and organic hydroperoxides to water and alcohols, respectively. Plays a role in cell protection against oxidative stress by detoxifying peroxides and as sensor of hydrogen peroxide-mediated signaling events.</text>
</comment>
<evidence type="ECO:0000313" key="13">
    <source>
        <dbReference type="EMBL" id="MCX2562086.1"/>
    </source>
</evidence>
<evidence type="ECO:0000256" key="6">
    <source>
        <dbReference type="ARBA" id="ARBA00023157"/>
    </source>
</evidence>
<dbReference type="Proteomes" id="UP001526446">
    <property type="component" value="Unassembled WGS sequence"/>
</dbReference>
<keyword evidence="5" id="KW-0560">Oxidoreductase</keyword>
<proteinExistence type="inferred from homology"/>
<reference evidence="13 14" key="1">
    <citation type="submission" date="2022-11" db="EMBL/GenBank/DDBJ databases">
        <title>Genome sequencing of Acetobacter type strain.</title>
        <authorList>
            <person name="Heo J."/>
            <person name="Lee D."/>
            <person name="Han B.-H."/>
            <person name="Hong S.-B."/>
            <person name="Kwon S.-W."/>
        </authorList>
    </citation>
    <scope>NUCLEOTIDE SEQUENCE [LARGE SCALE GENOMIC DNA]</scope>
    <source>
        <strain evidence="13 14">KACC 21251</strain>
    </source>
</reference>
<dbReference type="SUPFAM" id="SSF52833">
    <property type="entry name" value="Thioredoxin-like"/>
    <property type="match status" value="1"/>
</dbReference>
<evidence type="ECO:0000256" key="7">
    <source>
        <dbReference type="ARBA" id="ARBA00023284"/>
    </source>
</evidence>
<keyword evidence="6" id="KW-1015">Disulfide bond</keyword>
<dbReference type="InterPro" id="IPR013766">
    <property type="entry name" value="Thioredoxin_domain"/>
</dbReference>
<evidence type="ECO:0000256" key="3">
    <source>
        <dbReference type="ARBA" id="ARBA00022559"/>
    </source>
</evidence>
<evidence type="ECO:0000256" key="4">
    <source>
        <dbReference type="ARBA" id="ARBA00022862"/>
    </source>
</evidence>
<evidence type="ECO:0000256" key="10">
    <source>
        <dbReference type="ARBA" id="ARBA00042639"/>
    </source>
</evidence>
<dbReference type="PANTHER" id="PTHR42801">
    <property type="entry name" value="THIOREDOXIN-DEPENDENT PEROXIDE REDUCTASE"/>
    <property type="match status" value="1"/>
</dbReference>
<dbReference type="Gene3D" id="3.40.30.10">
    <property type="entry name" value="Glutaredoxin"/>
    <property type="match status" value="1"/>
</dbReference>
<feature type="domain" description="Thioredoxin" evidence="12">
    <location>
        <begin position="51"/>
        <end position="202"/>
    </location>
</feature>
<keyword evidence="3" id="KW-0575">Peroxidase</keyword>
<dbReference type="RefSeq" id="WP_198911974.1">
    <property type="nucleotide sequence ID" value="NZ_JAPIUX010000022.1"/>
</dbReference>
<dbReference type="EMBL" id="JAPIUX010000022">
    <property type="protein sequence ID" value="MCX2562086.1"/>
    <property type="molecule type" value="Genomic_DNA"/>
</dbReference>
<sequence>MSTDVASRLTVMGQQRRSLLRTLTQPLLRVSIRLTIVTLAVMTPVMAHAALPEGATAPDFTLNGALGGRLLNFSLLKQLNKGPVVLYFFPAAFTAGCTLEAHAFAEATPSFHALGAAVVGVTAGNTDRVAEFSKEECRNRFAVLADPGAKVAARYDSQKTQGSFTLSTRTSYVVTPEGQIVLSFTSDDPEAHVQKTLDAVRAWRSTHSTPQHTTAKKP</sequence>
<organism evidence="13 14">
    <name type="scientific">Acetobacter farinalis</name>
    <dbReference type="NCBI Taxonomy" id="1260984"/>
    <lineage>
        <taxon>Bacteria</taxon>
        <taxon>Pseudomonadati</taxon>
        <taxon>Pseudomonadota</taxon>
        <taxon>Alphaproteobacteria</taxon>
        <taxon>Acetobacterales</taxon>
        <taxon>Acetobacteraceae</taxon>
        <taxon>Acetobacter</taxon>
    </lineage>
</organism>
<evidence type="ECO:0000256" key="1">
    <source>
        <dbReference type="ARBA" id="ARBA00003330"/>
    </source>
</evidence>
<name>A0ABT3Q9X2_9PROT</name>
<evidence type="ECO:0000313" key="14">
    <source>
        <dbReference type="Proteomes" id="UP001526446"/>
    </source>
</evidence>
<evidence type="ECO:0000256" key="9">
    <source>
        <dbReference type="ARBA" id="ARBA00038489"/>
    </source>
</evidence>
<dbReference type="Pfam" id="PF00578">
    <property type="entry name" value="AhpC-TSA"/>
    <property type="match status" value="1"/>
</dbReference>
<dbReference type="InterPro" id="IPR036249">
    <property type="entry name" value="Thioredoxin-like_sf"/>
</dbReference>
<comment type="catalytic activity">
    <reaction evidence="11">
        <text>a hydroperoxide + [thioredoxin]-dithiol = an alcohol + [thioredoxin]-disulfide + H2O</text>
        <dbReference type="Rhea" id="RHEA:62620"/>
        <dbReference type="Rhea" id="RHEA-COMP:10698"/>
        <dbReference type="Rhea" id="RHEA-COMP:10700"/>
        <dbReference type="ChEBI" id="CHEBI:15377"/>
        <dbReference type="ChEBI" id="CHEBI:29950"/>
        <dbReference type="ChEBI" id="CHEBI:30879"/>
        <dbReference type="ChEBI" id="CHEBI:35924"/>
        <dbReference type="ChEBI" id="CHEBI:50058"/>
        <dbReference type="EC" id="1.11.1.24"/>
    </reaction>
</comment>
<evidence type="ECO:0000256" key="2">
    <source>
        <dbReference type="ARBA" id="ARBA00013017"/>
    </source>
</evidence>